<accession>A0A813FVF0</accession>
<dbReference type="Proteomes" id="UP000654075">
    <property type="component" value="Unassembled WGS sequence"/>
</dbReference>
<evidence type="ECO:0000256" key="1">
    <source>
        <dbReference type="ARBA" id="ARBA00022737"/>
    </source>
</evidence>
<keyword evidence="4" id="KW-0812">Transmembrane</keyword>
<dbReference type="Gene3D" id="1.25.40.10">
    <property type="entry name" value="Tetratricopeptide repeat domain"/>
    <property type="match status" value="2"/>
</dbReference>
<dbReference type="PROSITE" id="PS51375">
    <property type="entry name" value="PPR"/>
    <property type="match status" value="1"/>
</dbReference>
<comment type="caution">
    <text evidence="7">The sequence shown here is derived from an EMBL/GenBank/DDBJ whole genome shotgun (WGS) entry which is preliminary data.</text>
</comment>
<evidence type="ECO:0000256" key="4">
    <source>
        <dbReference type="SAM" id="Phobius"/>
    </source>
</evidence>
<dbReference type="GO" id="GO:0043527">
    <property type="term" value="C:tRNA methyltransferase complex"/>
    <property type="evidence" value="ECO:0007669"/>
    <property type="project" value="UniProtKB-ARBA"/>
</dbReference>
<dbReference type="Pfam" id="PF01170">
    <property type="entry name" value="UPF0020"/>
    <property type="match status" value="1"/>
</dbReference>
<evidence type="ECO:0000259" key="6">
    <source>
        <dbReference type="Pfam" id="PF01170"/>
    </source>
</evidence>
<dbReference type="PANTHER" id="PTHR47447:SF17">
    <property type="entry name" value="OS12G0638900 PROTEIN"/>
    <property type="match status" value="1"/>
</dbReference>
<feature type="non-terminal residue" evidence="7">
    <location>
        <position position="1318"/>
    </location>
</feature>
<feature type="compositionally biased region" description="Low complexity" evidence="3">
    <location>
        <begin position="70"/>
        <end position="81"/>
    </location>
</feature>
<evidence type="ECO:0000256" key="3">
    <source>
        <dbReference type="SAM" id="MobiDB-lite"/>
    </source>
</evidence>
<keyword evidence="4" id="KW-0472">Membrane</keyword>
<feature type="transmembrane region" description="Helical" evidence="4">
    <location>
        <begin position="1129"/>
        <end position="1151"/>
    </location>
</feature>
<feature type="transmembrane region" description="Helical" evidence="4">
    <location>
        <begin position="1157"/>
        <end position="1178"/>
    </location>
</feature>
<evidence type="ECO:0000259" key="5">
    <source>
        <dbReference type="Pfam" id="PF00892"/>
    </source>
</evidence>
<keyword evidence="4" id="KW-1133">Transmembrane helix</keyword>
<dbReference type="InterPro" id="IPR000241">
    <property type="entry name" value="RlmKL-like_Mtase"/>
</dbReference>
<dbReference type="Pfam" id="PF13812">
    <property type="entry name" value="PPR_3"/>
    <property type="match status" value="1"/>
</dbReference>
<dbReference type="Gene3D" id="3.40.50.150">
    <property type="entry name" value="Vaccinia Virus protein VP39"/>
    <property type="match status" value="1"/>
</dbReference>
<reference evidence="7" key="1">
    <citation type="submission" date="2021-02" db="EMBL/GenBank/DDBJ databases">
        <authorList>
            <person name="Dougan E. K."/>
            <person name="Rhodes N."/>
            <person name="Thang M."/>
            <person name="Chan C."/>
        </authorList>
    </citation>
    <scope>NUCLEOTIDE SEQUENCE</scope>
</reference>
<protein>
    <submittedName>
        <fullName evidence="7">Uncharacterized protein</fullName>
    </submittedName>
</protein>
<feature type="domain" description="Ribosomal RNA large subunit methyltransferase K/L-like methyltransferase" evidence="6">
    <location>
        <begin position="845"/>
        <end position="981"/>
    </location>
</feature>
<gene>
    <name evidence="7" type="ORF">PGLA1383_LOCUS34439</name>
</gene>
<sequence length="1318" mass="139094">MAGQMRQRSVRVTTATCGSVVSACGRGEQWAACFSLLRDWQRQGLQPDLAALNAAMSGLATASTGGSLAQQQQQQQQQQHHQQQHHQPPPTTFWARALSFAAWMRGAGLWPDRTTSNTLTSSLEKSSCWERAVELVGSSSEKMDVVTLNALITACARGQQLERALGVLKNSRHCALQPDLISLNAALFACERSSSWTEALGLLTSFAASGFALCQDATTLNTAAGACIARAWPWSLCLLDRLKLARLELDLFSCSTAVGICSSSTNRGKPQETWTTALELLASLRRSGVLPNRVLCNGAVAAVASGRRWIEVLQSIPRVQRMSADPFLSIAGEYAGQLLAHDGMATGYPAPGSGSFWVVQIRLNVSAGIRPGSLQVVSLTPKPNALSVRFLPCAMCSLAFCFRLLLHGGRLPSSTAGDELEAEVQGPRAGKLLQASWHGLSVLEPEKSASAGKSFLPQGRPRNASAALSRALLGRMAKHPDGAGGGEVACDRELLRHLRLVTVTSQTSMAQRLRAFMSSAEDGAQFFVFAADSLETLRLSESGLLQVSLLASAEAALIKPLCVSVSREPGWVSTTGITQAAVAEVRAPGHGRRAWRRHCASSLPRNAQEISAQLSEISSLWLLLVRAQAPRSRDAALMVLELEMAAESWGLQPELISELAPGLWVLSAAPGSPEAEFAEYLTTQEGLTSVRATLLLHGGQAHGSPEELARQVPQALARRSWGSEEDSVEGGWTPWWLEVELREHSVDPGNLPLRPCAGAALALQVAATVAQAAPNKFRLSPPALTSSSPTGSSRRELVAVEATGGALLLCERPKPSNASVRRQTGPCERFGLRLPVEWHRVWTARPFLFSACLDSTVAAAVLSLALLEHQQRRRQSGPPSSGPRLLDPCCGSGTLAAVAAASGRFAAVSASDADAEFAARTQQNLDFLVSRGKEIADTASFTKVDVAVHDATDPFPKALCGAPPDIVVANPPWGWRIGARGPKAEDEKLLDDGASDKPSDDIAQRIAANLMREFPAAVVALVCPQPPPAEVLTACGFELCRSCPLGQSAVWLADVAALVASAGIAGSMFLFTSIAKDAFPPLSLTCCRLTLGCACLALAQLATHRASGAWRGAWQRSFEELQQLRLEELGYLVLIGVTNTALPYTLFAAALGEGVNVSAAAALAGATPLVTAGLLRFLGGADGSPWPQSGVLGLSVGFAGVLLIAMRKGQSEGGRWAGAALQLVGVVSKATAAVLAQRNNARGEAKAAPSLQALLQAASGAAVALVLSLLLDCGGRTPALLDPKGLSQHGCYAFFPEVSSQQWLSLLCLALLGSCVVY</sequence>
<dbReference type="Pfam" id="PF00892">
    <property type="entry name" value="EamA"/>
    <property type="match status" value="1"/>
</dbReference>
<feature type="domain" description="EamA" evidence="5">
    <location>
        <begin position="1057"/>
        <end position="1205"/>
    </location>
</feature>
<evidence type="ECO:0000313" key="7">
    <source>
        <dbReference type="EMBL" id="CAE8616770.1"/>
    </source>
</evidence>
<feature type="repeat" description="PPR" evidence="2">
    <location>
        <begin position="144"/>
        <end position="178"/>
    </location>
</feature>
<dbReference type="GO" id="GO:0016020">
    <property type="term" value="C:membrane"/>
    <property type="evidence" value="ECO:0007669"/>
    <property type="project" value="InterPro"/>
</dbReference>
<dbReference type="GO" id="GO:0008168">
    <property type="term" value="F:methyltransferase activity"/>
    <property type="evidence" value="ECO:0007669"/>
    <property type="project" value="InterPro"/>
</dbReference>
<feature type="transmembrane region" description="Helical" evidence="4">
    <location>
        <begin position="1190"/>
        <end position="1207"/>
    </location>
</feature>
<organism evidence="7 8">
    <name type="scientific">Polarella glacialis</name>
    <name type="common">Dinoflagellate</name>
    <dbReference type="NCBI Taxonomy" id="89957"/>
    <lineage>
        <taxon>Eukaryota</taxon>
        <taxon>Sar</taxon>
        <taxon>Alveolata</taxon>
        <taxon>Dinophyceae</taxon>
        <taxon>Suessiales</taxon>
        <taxon>Suessiaceae</taxon>
        <taxon>Polarella</taxon>
    </lineage>
</organism>
<keyword evidence="1" id="KW-0677">Repeat</keyword>
<evidence type="ECO:0000313" key="8">
    <source>
        <dbReference type="Proteomes" id="UP000654075"/>
    </source>
</evidence>
<dbReference type="EMBL" id="CAJNNV010025955">
    <property type="protein sequence ID" value="CAE8616770.1"/>
    <property type="molecule type" value="Genomic_DNA"/>
</dbReference>
<dbReference type="InterPro" id="IPR011990">
    <property type="entry name" value="TPR-like_helical_dom_sf"/>
</dbReference>
<name>A0A813FVF0_POLGL</name>
<dbReference type="InterPro" id="IPR002885">
    <property type="entry name" value="PPR_rpt"/>
</dbReference>
<dbReference type="InterPro" id="IPR002052">
    <property type="entry name" value="DNA_methylase_N6_adenine_CS"/>
</dbReference>
<dbReference type="PROSITE" id="PS51257">
    <property type="entry name" value="PROKAR_LIPOPROTEIN"/>
    <property type="match status" value="1"/>
</dbReference>
<keyword evidence="8" id="KW-1185">Reference proteome</keyword>
<dbReference type="SUPFAM" id="SSF53335">
    <property type="entry name" value="S-adenosyl-L-methionine-dependent methyltransferases"/>
    <property type="match status" value="1"/>
</dbReference>
<dbReference type="InterPro" id="IPR000620">
    <property type="entry name" value="EamA_dom"/>
</dbReference>
<evidence type="ECO:0000256" key="2">
    <source>
        <dbReference type="PROSITE-ProRule" id="PRU00708"/>
    </source>
</evidence>
<dbReference type="GO" id="GO:0032259">
    <property type="term" value="P:methylation"/>
    <property type="evidence" value="ECO:0007669"/>
    <property type="project" value="InterPro"/>
</dbReference>
<dbReference type="PANTHER" id="PTHR47447">
    <property type="entry name" value="OS03G0856100 PROTEIN"/>
    <property type="match status" value="1"/>
</dbReference>
<dbReference type="GO" id="GO:0003676">
    <property type="term" value="F:nucleic acid binding"/>
    <property type="evidence" value="ECO:0007669"/>
    <property type="project" value="InterPro"/>
</dbReference>
<feature type="region of interest" description="Disordered" evidence="3">
    <location>
        <begin position="63"/>
        <end position="90"/>
    </location>
</feature>
<dbReference type="OrthoDB" id="413379at2759"/>
<dbReference type="InterPro" id="IPR029063">
    <property type="entry name" value="SAM-dependent_MTases_sf"/>
</dbReference>
<proteinExistence type="predicted"/>
<dbReference type="PROSITE" id="PS00092">
    <property type="entry name" value="N6_MTASE"/>
    <property type="match status" value="1"/>
</dbReference>